<reference evidence="1 2" key="1">
    <citation type="submission" date="2016-12" db="EMBL/GenBank/DDBJ databases">
        <title>Trade-off between light-utilization and light-protection in marine flavobacteria.</title>
        <authorList>
            <person name="Kumagai Y."/>
            <person name="Yoshizawa S."/>
            <person name="Kogure K."/>
            <person name="Iwasaki W."/>
        </authorList>
    </citation>
    <scope>NUCLEOTIDE SEQUENCE [LARGE SCALE GENOMIC DNA]</scope>
    <source>
        <strain evidence="1 2">KCTC 22729</strain>
    </source>
</reference>
<evidence type="ECO:0000313" key="1">
    <source>
        <dbReference type="EMBL" id="PQJ73760.1"/>
    </source>
</evidence>
<accession>A0A2S7W805</accession>
<dbReference type="RefSeq" id="WP_105044915.1">
    <property type="nucleotide sequence ID" value="NZ_CP150662.1"/>
</dbReference>
<dbReference type="AlphaFoldDB" id="A0A2S7W805"/>
<gene>
    <name evidence="1" type="ORF">BTO13_00030</name>
</gene>
<protein>
    <recommendedName>
        <fullName evidence="3">Porin</fullName>
    </recommendedName>
</protein>
<sequence length="331" mass="35281">MKKIIFTLLLTGSLIVTGQEKDDKGTFTLSGSVDVYHTSNLKSGSPGSVGVLYGGSGAANGFGLGMVNTIFAYEKGKAGVVADLAYGPRAVAANMYEGAINQLYAYYKASDKVTLTLGQFNTFLGFEVISPTGNYHYSVSYLFNAGPFSHTGLKVNYAATEDLSFLFALTNPHGLTSGANPGNDYQLGFQTGYKGQYFNLAYGADGFGFTDVLYLDYTGGFDLSETFYAGINAAYSKSKDADAGYQGFALYLQNTFSDTFSLGFRPEFFTRTSGAGDTNVSAFTLSANLSLTESLKIIPEVRIDSSKDMIIPGFPGDKTMTGATLAAVYSF</sequence>
<keyword evidence="2" id="KW-1185">Reference proteome</keyword>
<dbReference type="OrthoDB" id="1114561at2"/>
<dbReference type="EMBL" id="MSCL01000001">
    <property type="protein sequence ID" value="PQJ73760.1"/>
    <property type="molecule type" value="Genomic_DNA"/>
</dbReference>
<name>A0A2S7W805_9FLAO</name>
<dbReference type="Proteomes" id="UP000237608">
    <property type="component" value="Unassembled WGS sequence"/>
</dbReference>
<dbReference type="SUPFAM" id="SSF56935">
    <property type="entry name" value="Porins"/>
    <property type="match status" value="1"/>
</dbReference>
<evidence type="ECO:0008006" key="3">
    <source>
        <dbReference type="Google" id="ProtNLM"/>
    </source>
</evidence>
<comment type="caution">
    <text evidence="1">The sequence shown here is derived from an EMBL/GenBank/DDBJ whole genome shotgun (WGS) entry which is preliminary data.</text>
</comment>
<proteinExistence type="predicted"/>
<dbReference type="Pfam" id="PF07642">
    <property type="entry name" value="BBP2"/>
    <property type="match status" value="1"/>
</dbReference>
<dbReference type="InterPro" id="IPR011486">
    <property type="entry name" value="BBP2"/>
</dbReference>
<organism evidence="1 2">
    <name type="scientific">Polaribacter gangjinensis</name>
    <dbReference type="NCBI Taxonomy" id="574710"/>
    <lineage>
        <taxon>Bacteria</taxon>
        <taxon>Pseudomonadati</taxon>
        <taxon>Bacteroidota</taxon>
        <taxon>Flavobacteriia</taxon>
        <taxon>Flavobacteriales</taxon>
        <taxon>Flavobacteriaceae</taxon>
    </lineage>
</organism>
<evidence type="ECO:0000313" key="2">
    <source>
        <dbReference type="Proteomes" id="UP000237608"/>
    </source>
</evidence>